<keyword evidence="2" id="KW-0175">Coiled coil</keyword>
<evidence type="ECO:0000256" key="1">
    <source>
        <dbReference type="ARBA" id="ARBA00007189"/>
    </source>
</evidence>
<dbReference type="Proteomes" id="UP000464787">
    <property type="component" value="Chromosome"/>
</dbReference>
<name>A0A857J0K5_9BURK</name>
<organism evidence="3 4">
    <name type="scientific">Xylophilus rhododendri</name>
    <dbReference type="NCBI Taxonomy" id="2697032"/>
    <lineage>
        <taxon>Bacteria</taxon>
        <taxon>Pseudomonadati</taxon>
        <taxon>Pseudomonadota</taxon>
        <taxon>Betaproteobacteria</taxon>
        <taxon>Burkholderiales</taxon>
        <taxon>Xylophilus</taxon>
    </lineage>
</organism>
<dbReference type="KEGG" id="xyk:GT347_01155"/>
<dbReference type="Pfam" id="PF10087">
    <property type="entry name" value="DUF2325"/>
    <property type="match status" value="1"/>
</dbReference>
<evidence type="ECO:0000313" key="4">
    <source>
        <dbReference type="Proteomes" id="UP000464787"/>
    </source>
</evidence>
<dbReference type="InterPro" id="IPR016772">
    <property type="entry name" value="UCP020408"/>
</dbReference>
<accession>A0A857J0K5</accession>
<evidence type="ECO:0000256" key="2">
    <source>
        <dbReference type="SAM" id="Coils"/>
    </source>
</evidence>
<sequence length="195" mass="21939">MNPAPHDMAHIVQEHQALLRHFAGVQLRCSELLRRQAAEIERLQAQAIRQRAAILLRDTALAWAREDHVELQAAIPGLPRRATLSRHVEKLKHRVQELMHERLRWQRQAPPPEIAPPTLVDEAELAALEQSLVTADLVICQTGCVSHGAYWRVQDHCRRTGKACVLVEQPDALRIVRIHASDLNGEAEKAAPPLA</sequence>
<feature type="coiled-coil region" evidence="2">
    <location>
        <begin position="81"/>
        <end position="108"/>
    </location>
</feature>
<gene>
    <name evidence="3" type="ORF">GT347_01155</name>
</gene>
<reference evidence="3 4" key="1">
    <citation type="submission" date="2020-01" db="EMBL/GenBank/DDBJ databases">
        <title>Genome sequencing of strain KACC 21265.</title>
        <authorList>
            <person name="Heo J."/>
            <person name="Kim S.-J."/>
            <person name="Kim J.-S."/>
            <person name="Hong S.-B."/>
            <person name="Kwon S.-W."/>
        </authorList>
    </citation>
    <scope>NUCLEOTIDE SEQUENCE [LARGE SCALE GENOMIC DNA]</scope>
    <source>
        <strain evidence="3 4">KACC 21265</strain>
    </source>
</reference>
<evidence type="ECO:0000313" key="3">
    <source>
        <dbReference type="EMBL" id="QHI96719.1"/>
    </source>
</evidence>
<proteinExistence type="inferred from homology"/>
<protein>
    <submittedName>
        <fullName evidence="3">DUF2325 domain-containing protein</fullName>
    </submittedName>
</protein>
<dbReference type="EMBL" id="CP047650">
    <property type="protein sequence ID" value="QHI96719.1"/>
    <property type="molecule type" value="Genomic_DNA"/>
</dbReference>
<dbReference type="RefSeq" id="WP_160550237.1">
    <property type="nucleotide sequence ID" value="NZ_CP047650.1"/>
</dbReference>
<comment type="similarity">
    <text evidence="1">Belongs to the UPF0751 family.</text>
</comment>
<dbReference type="AlphaFoldDB" id="A0A857J0K5"/>
<keyword evidence="4" id="KW-1185">Reference proteome</keyword>